<name>A0A271KP81_9HYPH</name>
<dbReference type="Proteomes" id="UP000215931">
    <property type="component" value="Unassembled WGS sequence"/>
</dbReference>
<comment type="caution">
    <text evidence="1">The sequence shown here is derived from an EMBL/GenBank/DDBJ whole genome shotgun (WGS) entry which is preliminary data.</text>
</comment>
<keyword evidence="2" id="KW-1185">Reference proteome</keyword>
<evidence type="ECO:0000313" key="1">
    <source>
        <dbReference type="EMBL" id="PAP96819.1"/>
    </source>
</evidence>
<evidence type="ECO:0000313" key="2">
    <source>
        <dbReference type="Proteomes" id="UP000215931"/>
    </source>
</evidence>
<accession>A0A271KP81</accession>
<organism evidence="1 2">
    <name type="scientific">Mesorhizobium wenxiniae</name>
    <dbReference type="NCBI Taxonomy" id="2014805"/>
    <lineage>
        <taxon>Bacteria</taxon>
        <taxon>Pseudomonadati</taxon>
        <taxon>Pseudomonadota</taxon>
        <taxon>Alphaproteobacteria</taxon>
        <taxon>Hyphomicrobiales</taxon>
        <taxon>Phyllobacteriaceae</taxon>
        <taxon>Mesorhizobium</taxon>
    </lineage>
</organism>
<dbReference type="AlphaFoldDB" id="A0A271KP81"/>
<proteinExistence type="predicted"/>
<gene>
    <name evidence="1" type="ORF">CIT31_03710</name>
</gene>
<reference evidence="1 2" key="1">
    <citation type="submission" date="2017-08" db="EMBL/GenBank/DDBJ databases">
        <title>Mesorhizobium wenxinae sp. nov., a novel rhizobial species isolated from root nodules of chickpea (Cicer arietinum L.).</title>
        <authorList>
            <person name="Zhang J."/>
        </authorList>
    </citation>
    <scope>NUCLEOTIDE SEQUENCE [LARGE SCALE GENOMIC DNA]</scope>
    <source>
        <strain evidence="2">WYCCWR 10019</strain>
    </source>
</reference>
<dbReference type="EMBL" id="NPKH01000011">
    <property type="protein sequence ID" value="PAP96819.1"/>
    <property type="molecule type" value="Genomic_DNA"/>
</dbReference>
<protein>
    <submittedName>
        <fullName evidence="1">Uncharacterized protein</fullName>
    </submittedName>
</protein>
<sequence length="63" mass="6650">MILRQFLHTDPAGVSYLFGCHNEALLIEDEGAFIRFMLAEIPPVPPKAAALRAANSGLAAAAA</sequence>
<dbReference type="RefSeq" id="WP_206073324.1">
    <property type="nucleotide sequence ID" value="NZ_NPKH01000011.1"/>
</dbReference>